<dbReference type="Pfam" id="PF04138">
    <property type="entry name" value="GtrA_DPMS_TM"/>
    <property type="match status" value="1"/>
</dbReference>
<accession>A0AAE9Y6Y7</accession>
<feature type="transmembrane region" description="Helical" evidence="5">
    <location>
        <begin position="87"/>
        <end position="111"/>
    </location>
</feature>
<keyword evidence="3 5" id="KW-1133">Transmembrane helix</keyword>
<keyword evidence="4 5" id="KW-0472">Membrane</keyword>
<comment type="subcellular location">
    <subcellularLocation>
        <location evidence="1">Membrane</location>
        <topology evidence="1">Multi-pass membrane protein</topology>
    </subcellularLocation>
</comment>
<dbReference type="InterPro" id="IPR007267">
    <property type="entry name" value="GtrA_DPMS_TM"/>
</dbReference>
<feature type="transmembrane region" description="Helical" evidence="5">
    <location>
        <begin position="117"/>
        <end position="137"/>
    </location>
</feature>
<organism evidence="7 8">
    <name type="scientific">Iamia majanohamensis</name>
    <dbReference type="NCBI Taxonomy" id="467976"/>
    <lineage>
        <taxon>Bacteria</taxon>
        <taxon>Bacillati</taxon>
        <taxon>Actinomycetota</taxon>
        <taxon>Acidimicrobiia</taxon>
        <taxon>Acidimicrobiales</taxon>
        <taxon>Iamiaceae</taxon>
        <taxon>Iamia</taxon>
    </lineage>
</organism>
<dbReference type="Proteomes" id="UP001216390">
    <property type="component" value="Chromosome"/>
</dbReference>
<proteinExistence type="predicted"/>
<sequence>MDLILTPRGLLEHSRTEAGRRMIRYAATSAVGVAGTQVFLLLFLVALRWDAVPSNLAATMLMSIPAFLLNKYWVWGKSGRAHMRREVIPFWIFTVAGWALSTGAVAVVAGLSEPETLVHTLSVMAATITGFGVLWILKYMFLDKIMFGTDHHTPYDEDYEREEAVVEAQATASATES</sequence>
<keyword evidence="8" id="KW-1185">Reference proteome</keyword>
<protein>
    <submittedName>
        <fullName evidence="7">GtrA family protein</fullName>
    </submittedName>
</protein>
<dbReference type="GO" id="GO:0000271">
    <property type="term" value="P:polysaccharide biosynthetic process"/>
    <property type="evidence" value="ECO:0007669"/>
    <property type="project" value="InterPro"/>
</dbReference>
<feature type="transmembrane region" description="Helical" evidence="5">
    <location>
        <begin position="25"/>
        <end position="49"/>
    </location>
</feature>
<reference evidence="7" key="1">
    <citation type="submission" date="2023-01" db="EMBL/GenBank/DDBJ databases">
        <title>The diversity of Class Acidimicrobiia in South China Sea sediment environments and the proposal of Iamia marina sp. nov., a novel species of the genus Iamia.</title>
        <authorList>
            <person name="He Y."/>
            <person name="Tian X."/>
        </authorList>
    </citation>
    <scope>NUCLEOTIDE SEQUENCE</scope>
    <source>
        <strain evidence="7">DSM 19957</strain>
    </source>
</reference>
<dbReference type="KEGG" id="ima:PO878_03790"/>
<feature type="transmembrane region" description="Helical" evidence="5">
    <location>
        <begin position="55"/>
        <end position="75"/>
    </location>
</feature>
<feature type="domain" description="GtrA/DPMS transmembrane" evidence="6">
    <location>
        <begin position="30"/>
        <end position="141"/>
    </location>
</feature>
<evidence type="ECO:0000256" key="4">
    <source>
        <dbReference type="ARBA" id="ARBA00023136"/>
    </source>
</evidence>
<gene>
    <name evidence="7" type="ORF">PO878_03790</name>
</gene>
<dbReference type="RefSeq" id="WP_272737364.1">
    <property type="nucleotide sequence ID" value="NZ_CP116942.1"/>
</dbReference>
<dbReference type="EMBL" id="CP116942">
    <property type="protein sequence ID" value="WCO67845.1"/>
    <property type="molecule type" value="Genomic_DNA"/>
</dbReference>
<evidence type="ECO:0000256" key="1">
    <source>
        <dbReference type="ARBA" id="ARBA00004141"/>
    </source>
</evidence>
<evidence type="ECO:0000256" key="5">
    <source>
        <dbReference type="SAM" id="Phobius"/>
    </source>
</evidence>
<dbReference type="AlphaFoldDB" id="A0AAE9Y6Y7"/>
<evidence type="ECO:0000256" key="3">
    <source>
        <dbReference type="ARBA" id="ARBA00022989"/>
    </source>
</evidence>
<evidence type="ECO:0000256" key="2">
    <source>
        <dbReference type="ARBA" id="ARBA00022692"/>
    </source>
</evidence>
<evidence type="ECO:0000259" key="6">
    <source>
        <dbReference type="Pfam" id="PF04138"/>
    </source>
</evidence>
<keyword evidence="2 5" id="KW-0812">Transmembrane</keyword>
<evidence type="ECO:0000313" key="8">
    <source>
        <dbReference type="Proteomes" id="UP001216390"/>
    </source>
</evidence>
<evidence type="ECO:0000313" key="7">
    <source>
        <dbReference type="EMBL" id="WCO67845.1"/>
    </source>
</evidence>
<name>A0AAE9Y6Y7_9ACTN</name>
<dbReference type="GO" id="GO:0016020">
    <property type="term" value="C:membrane"/>
    <property type="evidence" value="ECO:0007669"/>
    <property type="project" value="UniProtKB-SubCell"/>
</dbReference>